<reference evidence="1 2" key="2">
    <citation type="journal article" date="2022" name="Mol. Ecol. Resour.">
        <title>The genomes of chicory, endive, great burdock and yacon provide insights into Asteraceae paleo-polyploidization history and plant inulin production.</title>
        <authorList>
            <person name="Fan W."/>
            <person name="Wang S."/>
            <person name="Wang H."/>
            <person name="Wang A."/>
            <person name="Jiang F."/>
            <person name="Liu H."/>
            <person name="Zhao H."/>
            <person name="Xu D."/>
            <person name="Zhang Y."/>
        </authorList>
    </citation>
    <scope>NUCLEOTIDE SEQUENCE [LARGE SCALE GENOMIC DNA]</scope>
    <source>
        <strain evidence="2">cv. Yunnan</strain>
        <tissue evidence="1">Leaves</tissue>
    </source>
</reference>
<reference evidence="2" key="1">
    <citation type="journal article" date="2022" name="Mol. Ecol. Resour.">
        <title>The genomes of chicory, endive, great burdock and yacon provide insights into Asteraceae palaeo-polyploidization history and plant inulin production.</title>
        <authorList>
            <person name="Fan W."/>
            <person name="Wang S."/>
            <person name="Wang H."/>
            <person name="Wang A."/>
            <person name="Jiang F."/>
            <person name="Liu H."/>
            <person name="Zhao H."/>
            <person name="Xu D."/>
            <person name="Zhang Y."/>
        </authorList>
    </citation>
    <scope>NUCLEOTIDE SEQUENCE [LARGE SCALE GENOMIC DNA]</scope>
    <source>
        <strain evidence="2">cv. Yunnan</strain>
    </source>
</reference>
<sequence>MICECLFRDAAGVGDALKMIPKILSSNTAKTAKGLPNNVRIPGRLSGTKGLSTSPVISNSLEGVAELGLRKIGEELAMKFLGRSGQKGFRWGWKGTNFYLKVDERCQKYTQFHPNFVPTPDCVVVKCVIVLQTTKDVGGQLTSMIDWYNSCYDPIQAKCNETLTYDECKKLIILGS</sequence>
<organism evidence="1 2">
    <name type="scientific">Smallanthus sonchifolius</name>
    <dbReference type="NCBI Taxonomy" id="185202"/>
    <lineage>
        <taxon>Eukaryota</taxon>
        <taxon>Viridiplantae</taxon>
        <taxon>Streptophyta</taxon>
        <taxon>Embryophyta</taxon>
        <taxon>Tracheophyta</taxon>
        <taxon>Spermatophyta</taxon>
        <taxon>Magnoliopsida</taxon>
        <taxon>eudicotyledons</taxon>
        <taxon>Gunneridae</taxon>
        <taxon>Pentapetalae</taxon>
        <taxon>asterids</taxon>
        <taxon>campanulids</taxon>
        <taxon>Asterales</taxon>
        <taxon>Asteraceae</taxon>
        <taxon>Asteroideae</taxon>
        <taxon>Heliantheae alliance</taxon>
        <taxon>Millerieae</taxon>
        <taxon>Smallanthus</taxon>
    </lineage>
</organism>
<accession>A0ACB9I660</accession>
<name>A0ACB9I660_9ASTR</name>
<evidence type="ECO:0000313" key="1">
    <source>
        <dbReference type="EMBL" id="KAI3802542.1"/>
    </source>
</evidence>
<proteinExistence type="predicted"/>
<comment type="caution">
    <text evidence="1">The sequence shown here is derived from an EMBL/GenBank/DDBJ whole genome shotgun (WGS) entry which is preliminary data.</text>
</comment>
<dbReference type="EMBL" id="CM042027">
    <property type="protein sequence ID" value="KAI3802542.1"/>
    <property type="molecule type" value="Genomic_DNA"/>
</dbReference>
<keyword evidence="2" id="KW-1185">Reference proteome</keyword>
<protein>
    <submittedName>
        <fullName evidence="1">Uncharacterized protein</fullName>
    </submittedName>
</protein>
<gene>
    <name evidence="1" type="ORF">L1987_30676</name>
</gene>
<evidence type="ECO:0000313" key="2">
    <source>
        <dbReference type="Proteomes" id="UP001056120"/>
    </source>
</evidence>
<dbReference type="Proteomes" id="UP001056120">
    <property type="component" value="Linkage Group LG10"/>
</dbReference>